<organism evidence="1 3">
    <name type="scientific">Mycobacteroides abscessus</name>
    <dbReference type="NCBI Taxonomy" id="36809"/>
    <lineage>
        <taxon>Bacteria</taxon>
        <taxon>Bacillati</taxon>
        <taxon>Actinomycetota</taxon>
        <taxon>Actinomycetes</taxon>
        <taxon>Mycobacteriales</taxon>
        <taxon>Mycobacteriaceae</taxon>
        <taxon>Mycobacteroides</taxon>
    </lineage>
</organism>
<dbReference type="Gene3D" id="2.30.110.10">
    <property type="entry name" value="Electron Transport, Fmn-binding Protein, Chain A"/>
    <property type="match status" value="1"/>
</dbReference>
<sequence length="116" mass="13004">MSSLFRRFVDAVNTVPVMALNVPGLRSLAGRYFTVVTYTGRRSGQIFSTPVNYWRSGDDIVIWVGIPESKTWWRNFLGEGRPLQLRLNGVDVPGYGIARKDDNGRVTVTVRLGESV</sequence>
<protein>
    <submittedName>
        <fullName evidence="2">DUF385 domain-containing protein</fullName>
    </submittedName>
    <submittedName>
        <fullName evidence="1">Protein of uncharacterized function (DUF385)</fullName>
    </submittedName>
</protein>
<evidence type="ECO:0000313" key="3">
    <source>
        <dbReference type="Proteomes" id="UP000038487"/>
    </source>
</evidence>
<accession>A0A0U0X551</accession>
<reference evidence="2 4" key="2">
    <citation type="submission" date="2018-08" db="EMBL/GenBank/DDBJ databases">
        <title>Linezolid Resistance in Mycobacterium abscessus: MIC Distribution and Comprehensive Investigation of Resistance Mechanisms.</title>
        <authorList>
            <person name="Ye M."/>
            <person name="Xu L."/>
            <person name="Zou Y."/>
            <person name="Li B."/>
            <person name="Guo Q."/>
            <person name="Zhang Y."/>
            <person name="Zhan M."/>
            <person name="Xu B."/>
            <person name="Yu F."/>
            <person name="Zhang Z."/>
            <person name="Chu H."/>
        </authorList>
    </citation>
    <scope>NUCLEOTIDE SEQUENCE [LARGE SCALE GENOMIC DNA]</scope>
    <source>
        <strain evidence="2 4">G143</strain>
    </source>
</reference>
<dbReference type="InterPro" id="IPR012349">
    <property type="entry name" value="Split_barrel_FMN-bd"/>
</dbReference>
<dbReference type="InterPro" id="IPR004378">
    <property type="entry name" value="F420H2_quin_Rdtase"/>
</dbReference>
<dbReference type="RefSeq" id="WP_005078083.1">
    <property type="nucleotide sequence ID" value="NZ_CM125927.1"/>
</dbReference>
<comment type="caution">
    <text evidence="1">The sequence shown here is derived from an EMBL/GenBank/DDBJ whole genome shotgun (WGS) entry which is preliminary data.</text>
</comment>
<reference evidence="1 3" key="1">
    <citation type="submission" date="2015-03" db="EMBL/GenBank/DDBJ databases">
        <authorList>
            <consortium name="Pathogen Informatics"/>
            <person name="Murphy D."/>
        </authorList>
    </citation>
    <scope>NUCLEOTIDE SEQUENCE [LARGE SCALE GENOMIC DNA]</scope>
    <source>
        <strain evidence="1 3">PAP036</strain>
    </source>
</reference>
<evidence type="ECO:0000313" key="1">
    <source>
        <dbReference type="EMBL" id="CPT29525.1"/>
    </source>
</evidence>
<dbReference type="Proteomes" id="UP000038487">
    <property type="component" value="Unassembled WGS sequence"/>
</dbReference>
<dbReference type="EMBL" id="CSUW01000005">
    <property type="protein sequence ID" value="CPT29525.1"/>
    <property type="molecule type" value="Genomic_DNA"/>
</dbReference>
<dbReference type="GO" id="GO:0016491">
    <property type="term" value="F:oxidoreductase activity"/>
    <property type="evidence" value="ECO:0007669"/>
    <property type="project" value="InterPro"/>
</dbReference>
<evidence type="ECO:0000313" key="2">
    <source>
        <dbReference type="EMBL" id="RIT43515.1"/>
    </source>
</evidence>
<evidence type="ECO:0000313" key="4">
    <source>
        <dbReference type="Proteomes" id="UP000284557"/>
    </source>
</evidence>
<dbReference type="Proteomes" id="UP000284557">
    <property type="component" value="Unassembled WGS sequence"/>
</dbReference>
<gene>
    <name evidence="2" type="ORF">D2E76_00100</name>
    <name evidence="1" type="ORF">ERS075527_02290</name>
</gene>
<dbReference type="GeneID" id="93381174"/>
<name>A0A0U0X551_9MYCO</name>
<dbReference type="AlphaFoldDB" id="A0A0U0X551"/>
<dbReference type="Pfam" id="PF04075">
    <property type="entry name" value="F420H2_quin_red"/>
    <property type="match status" value="1"/>
</dbReference>
<proteinExistence type="predicted"/>
<dbReference type="EMBL" id="QXBN01000001">
    <property type="protein sequence ID" value="RIT43515.1"/>
    <property type="molecule type" value="Genomic_DNA"/>
</dbReference>